<reference evidence="2" key="1">
    <citation type="submission" date="2020-02" db="EMBL/GenBank/DDBJ databases">
        <authorList>
            <person name="Meier V. D."/>
        </authorList>
    </citation>
    <scope>NUCLEOTIDE SEQUENCE</scope>
    <source>
        <strain evidence="2">AVDCRST_MAG35</strain>
    </source>
</reference>
<dbReference type="AlphaFoldDB" id="A0A6J4PC53"/>
<dbReference type="EMBL" id="CADCUY010000237">
    <property type="protein sequence ID" value="CAA9406084.1"/>
    <property type="molecule type" value="Genomic_DNA"/>
</dbReference>
<name>A0A6J4PC53_9ACTN</name>
<evidence type="ECO:0000259" key="1">
    <source>
        <dbReference type="Pfam" id="PF17853"/>
    </source>
</evidence>
<protein>
    <submittedName>
        <fullName evidence="2">Regulator of polyketide synthase expression</fullName>
    </submittedName>
</protein>
<feature type="domain" description="CdaR GGDEF-like" evidence="1">
    <location>
        <begin position="170"/>
        <end position="272"/>
    </location>
</feature>
<evidence type="ECO:0000313" key="2">
    <source>
        <dbReference type="EMBL" id="CAA9406084.1"/>
    </source>
</evidence>
<accession>A0A6J4PC53</accession>
<dbReference type="Pfam" id="PF17853">
    <property type="entry name" value="GGDEF_2"/>
    <property type="match status" value="1"/>
</dbReference>
<organism evidence="2">
    <name type="scientific">uncultured Quadrisphaera sp</name>
    <dbReference type="NCBI Taxonomy" id="904978"/>
    <lineage>
        <taxon>Bacteria</taxon>
        <taxon>Bacillati</taxon>
        <taxon>Actinomycetota</taxon>
        <taxon>Actinomycetes</taxon>
        <taxon>Kineosporiales</taxon>
        <taxon>Kineosporiaceae</taxon>
        <taxon>Quadrisphaera</taxon>
        <taxon>environmental samples</taxon>
    </lineage>
</organism>
<gene>
    <name evidence="2" type="ORF">AVDCRST_MAG35-1169</name>
</gene>
<dbReference type="InterPro" id="IPR041522">
    <property type="entry name" value="CdaR_GGDEF"/>
</dbReference>
<feature type="non-terminal residue" evidence="2">
    <location>
        <position position="273"/>
    </location>
</feature>
<sequence>MVETGGAQGARATPGSTLARLQAAQSDLAGVALARLEAQAPWYVELSPRDRSAVGLVAQAGIAAFVSWYRSPDDRREVTSEVFGSAPRGLARVVSLHQTLQIVRTVVEAVEDHVPDVAAPEHAAGLREAVLRYSREVAFGAAEVYARAAELRGAWDARLEALVVDALVRGEAHESLSGRVTALGWHREQDVVVVAGQRHAGPPEQAIAHMRRAARQVADDSLVGLQGDRVLVVLGAADPRASAVALAEHFGPGPVVVGSTVPGLAHASRSART</sequence>
<proteinExistence type="predicted"/>